<gene>
    <name evidence="2" type="ORF">IK1_05799</name>
</gene>
<sequence length="90" mass="9898">GDETEIVVAKETEAGPEVIEEFDLPMGDETEMVVAEEVEINPGETEGFDLNADDFDSMIAELQDAIIENEGAADSVQQEKSESYEITLER</sequence>
<dbReference type="RefSeq" id="WP_016121247.1">
    <property type="nucleotide sequence ID" value="NZ_KB976684.1"/>
</dbReference>
<accession>R8MEN5</accession>
<organism evidence="2 3">
    <name type="scientific">Bacillus cereus (strain VD146)</name>
    <dbReference type="NCBI Taxonomy" id="1053236"/>
    <lineage>
        <taxon>Bacteria</taxon>
        <taxon>Bacillati</taxon>
        <taxon>Bacillota</taxon>
        <taxon>Bacilli</taxon>
        <taxon>Bacillales</taxon>
        <taxon>Bacillaceae</taxon>
        <taxon>Bacillus</taxon>
        <taxon>Bacillus cereus group</taxon>
    </lineage>
</organism>
<feature type="region of interest" description="Disordered" evidence="1">
    <location>
        <begin position="70"/>
        <end position="90"/>
    </location>
</feature>
<dbReference type="AlphaFoldDB" id="R8MEN5"/>
<dbReference type="PATRIC" id="fig|1053236.3.peg.6163"/>
<protein>
    <submittedName>
        <fullName evidence="2">Uncharacterized protein</fullName>
    </submittedName>
</protein>
<name>R8MEN5_BACCX</name>
<evidence type="ECO:0000313" key="3">
    <source>
        <dbReference type="Proteomes" id="UP000014020"/>
    </source>
</evidence>
<feature type="non-terminal residue" evidence="2">
    <location>
        <position position="1"/>
    </location>
</feature>
<proteinExistence type="predicted"/>
<reference evidence="3" key="1">
    <citation type="submission" date="2012-12" db="EMBL/GenBank/DDBJ databases">
        <title>The genome sequence of Bacillus cereus VD146.</title>
        <authorList>
            <consortium name="The Broad Institute Genome Sequencing Platform"/>
            <consortium name="The Broad Institute Genome Sequencing Center for Infectious Disease"/>
            <person name="Feldgarden M."/>
            <person name="Van der Auwera G.A."/>
            <person name="Mahillon J."/>
            <person name="Duprez V."/>
            <person name="Timmery S."/>
            <person name="Mattelet C."/>
            <person name="Dierick K."/>
            <person name="Sun M."/>
            <person name="Yu Z."/>
            <person name="Zhu L."/>
            <person name="Hu X."/>
            <person name="Shank E.B."/>
            <person name="Swiecicka I."/>
            <person name="Hansen B.M."/>
            <person name="Andrup L."/>
            <person name="Walker B."/>
            <person name="Young S.K."/>
            <person name="Zeng Q."/>
            <person name="Gargeya S."/>
            <person name="Fitzgerald M."/>
            <person name="Haas B."/>
            <person name="Abouelleil A."/>
            <person name="Alvarado L."/>
            <person name="Arachchi H.M."/>
            <person name="Berlin A.M."/>
            <person name="Chapman S.B."/>
            <person name="Dewar J."/>
            <person name="Goldberg J."/>
            <person name="Griggs A."/>
            <person name="Gujja S."/>
            <person name="Hansen M."/>
            <person name="Howarth C."/>
            <person name="Imamovic A."/>
            <person name="Larimer J."/>
            <person name="McCowan C."/>
            <person name="Murphy C."/>
            <person name="Neiman D."/>
            <person name="Pearson M."/>
            <person name="Priest M."/>
            <person name="Roberts A."/>
            <person name="Saif S."/>
            <person name="Shea T."/>
            <person name="Sisk P."/>
            <person name="Sykes S."/>
            <person name="Wortman J."/>
            <person name="Nusbaum C."/>
            <person name="Birren B."/>
        </authorList>
    </citation>
    <scope>NUCLEOTIDE SEQUENCE [LARGE SCALE GENOMIC DNA]</scope>
    <source>
        <strain evidence="3">VD146</strain>
    </source>
</reference>
<dbReference type="HOGENOM" id="CLU_2445735_0_0_9"/>
<comment type="caution">
    <text evidence="2">The sequence shown here is derived from an EMBL/GenBank/DDBJ whole genome shotgun (WGS) entry which is preliminary data.</text>
</comment>
<evidence type="ECO:0000313" key="2">
    <source>
        <dbReference type="EMBL" id="EOP32587.1"/>
    </source>
</evidence>
<evidence type="ECO:0000256" key="1">
    <source>
        <dbReference type="SAM" id="MobiDB-lite"/>
    </source>
</evidence>
<dbReference type="Proteomes" id="UP000014020">
    <property type="component" value="Unassembled WGS sequence"/>
</dbReference>
<feature type="compositionally biased region" description="Basic and acidic residues" evidence="1">
    <location>
        <begin position="77"/>
        <end position="90"/>
    </location>
</feature>
<dbReference type="EMBL" id="AHFE01000074">
    <property type="protein sequence ID" value="EOP32587.1"/>
    <property type="molecule type" value="Genomic_DNA"/>
</dbReference>